<protein>
    <submittedName>
        <fullName evidence="2">Uncharacterized protein</fullName>
    </submittedName>
</protein>
<feature type="signal peptide" evidence="1">
    <location>
        <begin position="1"/>
        <end position="24"/>
    </location>
</feature>
<proteinExistence type="predicted"/>
<dbReference type="AlphaFoldDB" id="A0A7C9JDT3"/>
<sequence length="168" mass="17805">MRNTMKAKTAACVLVCALGSTALAGCLGAPSATMTEEQASNRQFMAQVNQTMVDFQDRIDGFNDAVSAGDLVGMRTQADNAFRVLDALEKLEAPEALADVKQGYVDGCAAMKEALSDYVALYGDIEGATEADPFDWGTYDSRIAEVKQAYDDGLAKLQAADEAAAAKE</sequence>
<evidence type="ECO:0000313" key="2">
    <source>
        <dbReference type="EMBL" id="NBI34014.1"/>
    </source>
</evidence>
<gene>
    <name evidence="2" type="ORF">D1639_02975</name>
</gene>
<evidence type="ECO:0000256" key="1">
    <source>
        <dbReference type="SAM" id="SignalP"/>
    </source>
</evidence>
<reference evidence="2" key="1">
    <citation type="submission" date="2018-08" db="EMBL/GenBank/DDBJ databases">
        <title>Murine metabolic-syndrome-specific gut microbial biobank.</title>
        <authorList>
            <person name="Liu C."/>
        </authorList>
    </citation>
    <scope>NUCLEOTIDE SEQUENCE [LARGE SCALE GENOMIC DNA]</scope>
    <source>
        <strain evidence="2">Z82</strain>
    </source>
</reference>
<accession>A0A7C9JDT3</accession>
<name>A0A7C9JDT3_9BACT</name>
<feature type="chain" id="PRO_5028957339" evidence="1">
    <location>
        <begin position="25"/>
        <end position="168"/>
    </location>
</feature>
<organism evidence="2">
    <name type="scientific">Muribaculaceae bacterium Z82</name>
    <dbReference type="NCBI Taxonomy" id="2304548"/>
    <lineage>
        <taxon>Bacteria</taxon>
        <taxon>Pseudomonadati</taxon>
        <taxon>Bacteroidota</taxon>
        <taxon>Bacteroidia</taxon>
        <taxon>Bacteroidales</taxon>
        <taxon>Muribaculaceae</taxon>
    </lineage>
</organism>
<dbReference type="PROSITE" id="PS51257">
    <property type="entry name" value="PROKAR_LIPOPROTEIN"/>
    <property type="match status" value="1"/>
</dbReference>
<dbReference type="EMBL" id="QWKH01000011">
    <property type="protein sequence ID" value="NBI34014.1"/>
    <property type="molecule type" value="Genomic_DNA"/>
</dbReference>
<keyword evidence="1" id="KW-0732">Signal</keyword>
<comment type="caution">
    <text evidence="2">The sequence shown here is derived from an EMBL/GenBank/DDBJ whole genome shotgun (WGS) entry which is preliminary data.</text>
</comment>